<keyword evidence="2" id="KW-1185">Reference proteome</keyword>
<reference evidence="1" key="1">
    <citation type="journal article" date="2015" name="PeerJ">
        <title>First genomic representation of candidate bacterial phylum KSB3 points to enhanced environmental sensing as a trigger of wastewater bulking.</title>
        <authorList>
            <person name="Sekiguchi Y."/>
            <person name="Ohashi A."/>
            <person name="Parks D.H."/>
            <person name="Yamauchi T."/>
            <person name="Tyson G.W."/>
            <person name="Hugenholtz P."/>
        </authorList>
    </citation>
    <scope>NUCLEOTIDE SEQUENCE [LARGE SCALE GENOMIC DNA]</scope>
</reference>
<protein>
    <submittedName>
        <fullName evidence="1">Uncharacterized protein</fullName>
    </submittedName>
</protein>
<name>A0A081BTI4_9BACT</name>
<dbReference type="Proteomes" id="UP000030700">
    <property type="component" value="Unassembled WGS sequence"/>
</dbReference>
<dbReference type="EMBL" id="DF820462">
    <property type="protein sequence ID" value="GAK54715.1"/>
    <property type="molecule type" value="Genomic_DNA"/>
</dbReference>
<gene>
    <name evidence="1" type="ORF">U14_06003</name>
</gene>
<accession>A0A081BTI4</accession>
<organism evidence="1">
    <name type="scientific">Candidatus Moduliflexus flocculans</name>
    <dbReference type="NCBI Taxonomy" id="1499966"/>
    <lineage>
        <taxon>Bacteria</taxon>
        <taxon>Candidatus Moduliflexota</taxon>
        <taxon>Candidatus Moduliflexia</taxon>
        <taxon>Candidatus Moduliflexales</taxon>
        <taxon>Candidatus Moduliflexaceae</taxon>
    </lineage>
</organism>
<evidence type="ECO:0000313" key="1">
    <source>
        <dbReference type="EMBL" id="GAK54715.1"/>
    </source>
</evidence>
<dbReference type="AlphaFoldDB" id="A0A081BTI4"/>
<dbReference type="HOGENOM" id="CLU_3266208_0_0_0"/>
<proteinExistence type="predicted"/>
<evidence type="ECO:0000313" key="2">
    <source>
        <dbReference type="Proteomes" id="UP000030700"/>
    </source>
</evidence>
<sequence length="41" mass="4796">MMKGSVTSWSDIDDLNDMIDVVEERIHKREQRLSYGGEKKV</sequence>